<keyword evidence="2" id="KW-0732">Signal</keyword>
<dbReference type="OrthoDB" id="6167081at2"/>
<feature type="region of interest" description="Disordered" evidence="1">
    <location>
        <begin position="28"/>
        <end position="121"/>
    </location>
</feature>
<feature type="compositionally biased region" description="Polar residues" evidence="1">
    <location>
        <begin position="43"/>
        <end position="52"/>
    </location>
</feature>
<protein>
    <submittedName>
        <fullName evidence="3">Uncharacterized protein</fullName>
    </submittedName>
</protein>
<dbReference type="AlphaFoldDB" id="A0A1G9REK6"/>
<reference evidence="4" key="1">
    <citation type="submission" date="2016-10" db="EMBL/GenBank/DDBJ databases">
        <authorList>
            <person name="Varghese N."/>
            <person name="Submissions S."/>
        </authorList>
    </citation>
    <scope>NUCLEOTIDE SEQUENCE [LARGE SCALE GENOMIC DNA]</scope>
    <source>
        <strain evidence="4">AAP</strain>
    </source>
</reference>
<name>A0A1G9REK6_9GAMM</name>
<dbReference type="EMBL" id="FNGH01000010">
    <property type="protein sequence ID" value="SDM21500.1"/>
    <property type="molecule type" value="Genomic_DNA"/>
</dbReference>
<feature type="signal peptide" evidence="2">
    <location>
        <begin position="1"/>
        <end position="27"/>
    </location>
</feature>
<feature type="compositionally biased region" description="Acidic residues" evidence="1">
    <location>
        <begin position="76"/>
        <end position="89"/>
    </location>
</feature>
<evidence type="ECO:0000313" key="3">
    <source>
        <dbReference type="EMBL" id="SDM21500.1"/>
    </source>
</evidence>
<evidence type="ECO:0000256" key="1">
    <source>
        <dbReference type="SAM" id="MobiDB-lite"/>
    </source>
</evidence>
<dbReference type="RefSeq" id="WP_089659126.1">
    <property type="nucleotide sequence ID" value="NZ_FNGH01000010.1"/>
</dbReference>
<dbReference type="Proteomes" id="UP000199107">
    <property type="component" value="Unassembled WGS sequence"/>
</dbReference>
<keyword evidence="4" id="KW-1185">Reference proteome</keyword>
<evidence type="ECO:0000313" key="4">
    <source>
        <dbReference type="Proteomes" id="UP000199107"/>
    </source>
</evidence>
<accession>A0A1G9REK6</accession>
<sequence>MMSKAFLKRFGILGVALGLTASPLVIADTHDTGAPADPAGTSDPASPGTQDPATPGTDPADAEDGTADPSTGEPGTGDEPEAGMPEEQEAGFGDGGDAMPGEAEPPAEHASEPLPEEEELD</sequence>
<gene>
    <name evidence="3" type="ORF">SAMN05192555_110156</name>
</gene>
<proteinExistence type="predicted"/>
<feature type="chain" id="PRO_5011655651" evidence="2">
    <location>
        <begin position="28"/>
        <end position="121"/>
    </location>
</feature>
<evidence type="ECO:0000256" key="2">
    <source>
        <dbReference type="SAM" id="SignalP"/>
    </source>
</evidence>
<organism evidence="3 4">
    <name type="scientific">Franzmannia pantelleriensis</name>
    <dbReference type="NCBI Taxonomy" id="48727"/>
    <lineage>
        <taxon>Bacteria</taxon>
        <taxon>Pseudomonadati</taxon>
        <taxon>Pseudomonadota</taxon>
        <taxon>Gammaproteobacteria</taxon>
        <taxon>Oceanospirillales</taxon>
        <taxon>Halomonadaceae</taxon>
        <taxon>Franzmannia</taxon>
    </lineage>
</organism>